<organism evidence="9 10">
    <name type="scientific">Pedobacter agri</name>
    <dbReference type="NCBI Taxonomy" id="454586"/>
    <lineage>
        <taxon>Bacteria</taxon>
        <taxon>Pseudomonadati</taxon>
        <taxon>Bacteroidota</taxon>
        <taxon>Sphingobacteriia</taxon>
        <taxon>Sphingobacteriales</taxon>
        <taxon>Sphingobacteriaceae</taxon>
        <taxon>Pedobacter</taxon>
    </lineage>
</organism>
<evidence type="ECO:0000256" key="6">
    <source>
        <dbReference type="PROSITE-ProRule" id="PRU01016"/>
    </source>
</evidence>
<evidence type="ECO:0000256" key="7">
    <source>
        <dbReference type="RuleBase" id="RU000416"/>
    </source>
</evidence>
<evidence type="ECO:0000313" key="9">
    <source>
        <dbReference type="EMBL" id="MCX3264792.1"/>
    </source>
</evidence>
<dbReference type="PROSITE" id="PS51679">
    <property type="entry name" value="SAM_MT_C5"/>
    <property type="match status" value="1"/>
</dbReference>
<dbReference type="EMBL" id="JAPJUH010000002">
    <property type="protein sequence ID" value="MCX3264792.1"/>
    <property type="molecule type" value="Genomic_DNA"/>
</dbReference>
<feature type="active site" evidence="6">
    <location>
        <position position="72"/>
    </location>
</feature>
<keyword evidence="4" id="KW-0680">Restriction system</keyword>
<dbReference type="GO" id="GO:0009307">
    <property type="term" value="P:DNA restriction-modification system"/>
    <property type="evidence" value="ECO:0007669"/>
    <property type="project" value="UniProtKB-KW"/>
</dbReference>
<protein>
    <recommendedName>
        <fullName evidence="8">Cytosine-specific methyltransferase</fullName>
        <ecNumber evidence="8">2.1.1.37</ecNumber>
    </recommendedName>
</protein>
<evidence type="ECO:0000256" key="8">
    <source>
        <dbReference type="RuleBase" id="RU000417"/>
    </source>
</evidence>
<dbReference type="InterPro" id="IPR050750">
    <property type="entry name" value="C5-MTase"/>
</dbReference>
<dbReference type="EC" id="2.1.1.37" evidence="8"/>
<dbReference type="NCBIfam" id="TIGR00675">
    <property type="entry name" value="dcm"/>
    <property type="match status" value="1"/>
</dbReference>
<dbReference type="PROSITE" id="PS00094">
    <property type="entry name" value="C5_MTASE_1"/>
    <property type="match status" value="1"/>
</dbReference>
<dbReference type="AlphaFoldDB" id="A0A9X3I8G5"/>
<comment type="catalytic activity">
    <reaction evidence="5 8">
        <text>a 2'-deoxycytidine in DNA + S-adenosyl-L-methionine = a 5-methyl-2'-deoxycytidine in DNA + S-adenosyl-L-homocysteine + H(+)</text>
        <dbReference type="Rhea" id="RHEA:13681"/>
        <dbReference type="Rhea" id="RHEA-COMP:11369"/>
        <dbReference type="Rhea" id="RHEA-COMP:11370"/>
        <dbReference type="ChEBI" id="CHEBI:15378"/>
        <dbReference type="ChEBI" id="CHEBI:57856"/>
        <dbReference type="ChEBI" id="CHEBI:59789"/>
        <dbReference type="ChEBI" id="CHEBI:85452"/>
        <dbReference type="ChEBI" id="CHEBI:85454"/>
        <dbReference type="EC" id="2.1.1.37"/>
    </reaction>
</comment>
<evidence type="ECO:0000256" key="5">
    <source>
        <dbReference type="ARBA" id="ARBA00047422"/>
    </source>
</evidence>
<dbReference type="GO" id="GO:0032259">
    <property type="term" value="P:methylation"/>
    <property type="evidence" value="ECO:0007669"/>
    <property type="project" value="UniProtKB-KW"/>
</dbReference>
<dbReference type="PANTHER" id="PTHR46098">
    <property type="entry name" value="TRNA (CYTOSINE(38)-C(5))-METHYLTRANSFERASE"/>
    <property type="match status" value="1"/>
</dbReference>
<keyword evidence="1 6" id="KW-0489">Methyltransferase</keyword>
<name>A0A9X3I8G5_9SPHI</name>
<evidence type="ECO:0000256" key="3">
    <source>
        <dbReference type="ARBA" id="ARBA00022691"/>
    </source>
</evidence>
<accession>A0A9X3I8G5</accession>
<gene>
    <name evidence="9" type="ORF">OQZ29_08560</name>
</gene>
<proteinExistence type="inferred from homology"/>
<dbReference type="RefSeq" id="WP_010603167.1">
    <property type="nucleotide sequence ID" value="NZ_JAPJUH010000002.1"/>
</dbReference>
<evidence type="ECO:0000256" key="1">
    <source>
        <dbReference type="ARBA" id="ARBA00022603"/>
    </source>
</evidence>
<reference evidence="9" key="1">
    <citation type="submission" date="2022-11" db="EMBL/GenBank/DDBJ databases">
        <authorList>
            <person name="Graham C."/>
            <person name="Newman J.D."/>
        </authorList>
    </citation>
    <scope>NUCLEOTIDE SEQUENCE</scope>
    <source>
        <strain evidence="9">DSM 19486</strain>
    </source>
</reference>
<evidence type="ECO:0000256" key="2">
    <source>
        <dbReference type="ARBA" id="ARBA00022679"/>
    </source>
</evidence>
<keyword evidence="2 6" id="KW-0808">Transferase</keyword>
<sequence length="296" mass="33847">MNHLSLFSGMGGFDLAAEWMGWENIAHCEWNPFCQQILKYYWPKAISYADITKTDFSIHRGSIDIITGGFPCQPYSTAGKRKGKDDERHLWPHMLRAIREIKPRWVVGENVLGLVGWNGGLVFEEVQADLEAEGYEVQPYILPAASVSAPHKRDRVWFVAYSKSFRRGAGIREKVDRCEWNPKEYFYERAGIRNKSEAIGRAGISPDANYERLEVEQRIGGHNDSKCKTTKRNNNGWEDWPTQSPICDGDDGFPARLDGITFSKWRRESIKGGGNAIVPQVAIQIFKTIEEYEKRI</sequence>
<dbReference type="Gene3D" id="3.40.50.150">
    <property type="entry name" value="Vaccinia Virus protein VP39"/>
    <property type="match status" value="1"/>
</dbReference>
<dbReference type="Pfam" id="PF00145">
    <property type="entry name" value="DNA_methylase"/>
    <property type="match status" value="1"/>
</dbReference>
<evidence type="ECO:0000256" key="4">
    <source>
        <dbReference type="ARBA" id="ARBA00022747"/>
    </source>
</evidence>
<keyword evidence="3 6" id="KW-0949">S-adenosyl-L-methionine</keyword>
<dbReference type="Proteomes" id="UP001142592">
    <property type="component" value="Unassembled WGS sequence"/>
</dbReference>
<dbReference type="InterPro" id="IPR018117">
    <property type="entry name" value="C5_DNA_meth_AS"/>
</dbReference>
<dbReference type="GO" id="GO:0003886">
    <property type="term" value="F:DNA (cytosine-5-)-methyltransferase activity"/>
    <property type="evidence" value="ECO:0007669"/>
    <property type="project" value="UniProtKB-EC"/>
</dbReference>
<dbReference type="InterPro" id="IPR001525">
    <property type="entry name" value="C5_MeTfrase"/>
</dbReference>
<dbReference type="PRINTS" id="PR00105">
    <property type="entry name" value="C5METTRFRASE"/>
</dbReference>
<dbReference type="PANTHER" id="PTHR46098:SF1">
    <property type="entry name" value="TRNA (CYTOSINE(38)-C(5))-METHYLTRANSFERASE"/>
    <property type="match status" value="1"/>
</dbReference>
<evidence type="ECO:0000313" key="10">
    <source>
        <dbReference type="Proteomes" id="UP001142592"/>
    </source>
</evidence>
<dbReference type="SUPFAM" id="SSF53335">
    <property type="entry name" value="S-adenosyl-L-methionine-dependent methyltransferases"/>
    <property type="match status" value="1"/>
</dbReference>
<comment type="caution">
    <text evidence="9">The sequence shown here is derived from an EMBL/GenBank/DDBJ whole genome shotgun (WGS) entry which is preliminary data.</text>
</comment>
<comment type="similarity">
    <text evidence="6 7">Belongs to the class I-like SAM-binding methyltransferase superfamily. C5-methyltransferase family.</text>
</comment>
<keyword evidence="10" id="KW-1185">Reference proteome</keyword>
<dbReference type="InterPro" id="IPR029063">
    <property type="entry name" value="SAM-dependent_MTases_sf"/>
</dbReference>